<dbReference type="PANTHER" id="PTHR30146">
    <property type="entry name" value="LACI-RELATED TRANSCRIPTIONAL REPRESSOR"/>
    <property type="match status" value="1"/>
</dbReference>
<dbReference type="PROSITE" id="PS50932">
    <property type="entry name" value="HTH_LACI_2"/>
    <property type="match status" value="1"/>
</dbReference>
<proteinExistence type="predicted"/>
<dbReference type="GO" id="GO:0000976">
    <property type="term" value="F:transcription cis-regulatory region binding"/>
    <property type="evidence" value="ECO:0007669"/>
    <property type="project" value="TreeGrafter"/>
</dbReference>
<evidence type="ECO:0000259" key="4">
    <source>
        <dbReference type="PROSITE" id="PS50932"/>
    </source>
</evidence>
<sequence length="347" mass="39269">MSKAVKLADIAQRLGVSTVTVSKALSGQRGVSDEMRTKIKQVAEELGYVKSAPEKLKERRSYTIGVAVAERYLGTGASFYLRLYQELSQRAMHKNCFAMLEIVSFEEEHGIRMPKMVTEEKVDAIIIMGTFIMEYARFLRGNIRLPMIFLDTLATEDESDSVVTSNMMGAYRMTNYLFELGHSKIGFVGTRLATASIDDRYFGYLKSLMQHGVSLREDWLIEDRDRQTGFSDYYKHYLLPPGQEMPTAFFCNSDVAAMIMIRKLTESGYAVPDDVSVAGFDNFIHEPFPKIGITTYAINMKEMAGKAIHILLHKLENPKYSTGVYMIAGRFIERESTKKIGLPVPFI</sequence>
<dbReference type="SUPFAM" id="SSF47413">
    <property type="entry name" value="lambda repressor-like DNA-binding domains"/>
    <property type="match status" value="1"/>
</dbReference>
<accession>N2AH39</accession>
<comment type="caution">
    <text evidence="5">The sequence shown here is derived from an EMBL/GenBank/DDBJ whole genome shotgun (WGS) entry which is preliminary data.</text>
</comment>
<dbReference type="SMART" id="SM00354">
    <property type="entry name" value="HTH_LACI"/>
    <property type="match status" value="1"/>
</dbReference>
<evidence type="ECO:0000256" key="2">
    <source>
        <dbReference type="ARBA" id="ARBA00023125"/>
    </source>
</evidence>
<name>N2AH39_9FIRM</name>
<dbReference type="SUPFAM" id="SSF53822">
    <property type="entry name" value="Periplasmic binding protein-like I"/>
    <property type="match status" value="1"/>
</dbReference>
<dbReference type="Gene3D" id="3.40.50.2300">
    <property type="match status" value="2"/>
</dbReference>
<gene>
    <name evidence="5" type="ORF">C823_02804</name>
</gene>
<evidence type="ECO:0000256" key="1">
    <source>
        <dbReference type="ARBA" id="ARBA00023015"/>
    </source>
</evidence>
<dbReference type="InterPro" id="IPR028082">
    <property type="entry name" value="Peripla_BP_I"/>
</dbReference>
<dbReference type="OrthoDB" id="1776574at2"/>
<dbReference type="CDD" id="cd01392">
    <property type="entry name" value="HTH_LacI"/>
    <property type="match status" value="1"/>
</dbReference>
<evidence type="ECO:0000313" key="6">
    <source>
        <dbReference type="Proteomes" id="UP000012589"/>
    </source>
</evidence>
<dbReference type="STRING" id="1235802.C823_02804"/>
<keyword evidence="6" id="KW-1185">Reference proteome</keyword>
<dbReference type="Pfam" id="PF13377">
    <property type="entry name" value="Peripla_BP_3"/>
    <property type="match status" value="1"/>
</dbReference>
<dbReference type="Pfam" id="PF00356">
    <property type="entry name" value="LacI"/>
    <property type="match status" value="1"/>
</dbReference>
<dbReference type="eggNOG" id="COG1609">
    <property type="taxonomic scope" value="Bacteria"/>
</dbReference>
<dbReference type="AlphaFoldDB" id="N2AH39"/>
<organism evidence="5 6">
    <name type="scientific">Eubacterium plexicaudatum ASF492</name>
    <dbReference type="NCBI Taxonomy" id="1235802"/>
    <lineage>
        <taxon>Bacteria</taxon>
        <taxon>Bacillati</taxon>
        <taxon>Bacillota</taxon>
        <taxon>Clostridia</taxon>
        <taxon>Eubacteriales</taxon>
        <taxon>Eubacteriaceae</taxon>
        <taxon>Eubacterium</taxon>
    </lineage>
</organism>
<evidence type="ECO:0000313" key="5">
    <source>
        <dbReference type="EMBL" id="EMZ25788.1"/>
    </source>
</evidence>
<dbReference type="PANTHER" id="PTHR30146:SF109">
    <property type="entry name" value="HTH-TYPE TRANSCRIPTIONAL REGULATOR GALS"/>
    <property type="match status" value="1"/>
</dbReference>
<dbReference type="Proteomes" id="UP000012589">
    <property type="component" value="Unassembled WGS sequence"/>
</dbReference>
<dbReference type="PATRIC" id="fig|1235802.3.peg.2960"/>
<dbReference type="HOGENOM" id="CLU_037628_6_2_9"/>
<keyword evidence="2" id="KW-0238">DNA-binding</keyword>
<dbReference type="Gene3D" id="1.10.260.40">
    <property type="entry name" value="lambda repressor-like DNA-binding domains"/>
    <property type="match status" value="1"/>
</dbReference>
<protein>
    <recommendedName>
        <fullName evidence="4">HTH lacI-type domain-containing protein</fullName>
    </recommendedName>
</protein>
<keyword evidence="1" id="KW-0805">Transcription regulation</keyword>
<keyword evidence="3" id="KW-0804">Transcription</keyword>
<reference evidence="5 6" key="1">
    <citation type="journal article" date="2014" name="Genome Announc.">
        <title>Draft genome sequences of the altered schaedler flora, a defined bacterial community from gnotobiotic mice.</title>
        <authorList>
            <person name="Wannemuehler M.J."/>
            <person name="Overstreet A.M."/>
            <person name="Ward D.V."/>
            <person name="Phillips G.J."/>
        </authorList>
    </citation>
    <scope>NUCLEOTIDE SEQUENCE [LARGE SCALE GENOMIC DNA]</scope>
    <source>
        <strain evidence="5 6">ASF492</strain>
    </source>
</reference>
<dbReference type="InterPro" id="IPR010982">
    <property type="entry name" value="Lambda_DNA-bd_dom_sf"/>
</dbReference>
<dbReference type="InterPro" id="IPR000843">
    <property type="entry name" value="HTH_LacI"/>
</dbReference>
<feature type="domain" description="HTH lacI-type" evidence="4">
    <location>
        <begin position="5"/>
        <end position="52"/>
    </location>
</feature>
<dbReference type="EMBL" id="AQFT01000087">
    <property type="protein sequence ID" value="EMZ25788.1"/>
    <property type="molecule type" value="Genomic_DNA"/>
</dbReference>
<dbReference type="InterPro" id="IPR046335">
    <property type="entry name" value="LacI/GalR-like_sensor"/>
</dbReference>
<evidence type="ECO:0000256" key="3">
    <source>
        <dbReference type="ARBA" id="ARBA00023163"/>
    </source>
</evidence>
<dbReference type="GO" id="GO:0003700">
    <property type="term" value="F:DNA-binding transcription factor activity"/>
    <property type="evidence" value="ECO:0007669"/>
    <property type="project" value="TreeGrafter"/>
</dbReference>